<comment type="similarity">
    <text evidence="5">Belongs to the alanine racemase family.</text>
</comment>
<comment type="pathway">
    <text evidence="5">Amino-acid biosynthesis; D-alanine biosynthesis; D-alanine from L-alanine: step 1/1.</text>
</comment>
<feature type="domain" description="Alanine racemase C-terminal" evidence="8">
    <location>
        <begin position="235"/>
        <end position="359"/>
    </location>
</feature>
<dbReference type="PROSITE" id="PS00395">
    <property type="entry name" value="ALANINE_RACEMASE"/>
    <property type="match status" value="1"/>
</dbReference>
<dbReference type="GO" id="GO:0030632">
    <property type="term" value="P:D-alanine biosynthetic process"/>
    <property type="evidence" value="ECO:0007669"/>
    <property type="project" value="UniProtKB-UniRule"/>
</dbReference>
<evidence type="ECO:0000256" key="4">
    <source>
        <dbReference type="ARBA" id="ARBA00023235"/>
    </source>
</evidence>
<dbReference type="PANTHER" id="PTHR30511:SF0">
    <property type="entry name" value="ALANINE RACEMASE, CATABOLIC-RELATED"/>
    <property type="match status" value="1"/>
</dbReference>
<comment type="cofactor">
    <cofactor evidence="2 5 6">
        <name>pyridoxal 5'-phosphate</name>
        <dbReference type="ChEBI" id="CHEBI:597326"/>
    </cofactor>
</comment>
<dbReference type="GO" id="GO:0005829">
    <property type="term" value="C:cytosol"/>
    <property type="evidence" value="ECO:0007669"/>
    <property type="project" value="TreeGrafter"/>
</dbReference>
<evidence type="ECO:0000313" key="10">
    <source>
        <dbReference type="Proteomes" id="UP000653472"/>
    </source>
</evidence>
<evidence type="ECO:0000256" key="2">
    <source>
        <dbReference type="ARBA" id="ARBA00001933"/>
    </source>
</evidence>
<dbReference type="SUPFAM" id="SSF50621">
    <property type="entry name" value="Alanine racemase C-terminal domain-like"/>
    <property type="match status" value="1"/>
</dbReference>
<evidence type="ECO:0000256" key="7">
    <source>
        <dbReference type="PIRSR" id="PIRSR600821-52"/>
    </source>
</evidence>
<dbReference type="PANTHER" id="PTHR30511">
    <property type="entry name" value="ALANINE RACEMASE"/>
    <property type="match status" value="1"/>
</dbReference>
<dbReference type="EMBL" id="JAAVXB010000004">
    <property type="protein sequence ID" value="NKF22520.1"/>
    <property type="molecule type" value="Genomic_DNA"/>
</dbReference>
<evidence type="ECO:0000256" key="3">
    <source>
        <dbReference type="ARBA" id="ARBA00022898"/>
    </source>
</evidence>
<gene>
    <name evidence="9" type="primary">alr</name>
    <name evidence="9" type="ORF">G7Y82_09330</name>
</gene>
<dbReference type="RefSeq" id="WP_168147773.1">
    <property type="nucleotide sequence ID" value="NZ_JAAVXB010000004.1"/>
</dbReference>
<feature type="modified residue" description="N6-(pyridoxal phosphate)lysine" evidence="5 6">
    <location>
        <position position="35"/>
    </location>
</feature>
<dbReference type="NCBIfam" id="TIGR00492">
    <property type="entry name" value="alr"/>
    <property type="match status" value="1"/>
</dbReference>
<dbReference type="InterPro" id="IPR000821">
    <property type="entry name" value="Ala_racemase"/>
</dbReference>
<reference evidence="9" key="1">
    <citation type="submission" date="2020-03" db="EMBL/GenBank/DDBJ databases">
        <title>Solimonas marina sp. nov., isolated from deep seawater of the Pacific Ocean.</title>
        <authorList>
            <person name="Liu X."/>
            <person name="Lai Q."/>
            <person name="Sun F."/>
            <person name="Gai Y."/>
            <person name="Li G."/>
            <person name="Shao Z."/>
        </authorList>
    </citation>
    <scope>NUCLEOTIDE SEQUENCE</scope>
    <source>
        <strain evidence="9">C16B3</strain>
    </source>
</reference>
<feature type="active site" description="Proton acceptor; specific for L-alanine" evidence="5">
    <location>
        <position position="256"/>
    </location>
</feature>
<dbReference type="Gene3D" id="3.20.20.10">
    <property type="entry name" value="Alanine racemase"/>
    <property type="match status" value="1"/>
</dbReference>
<dbReference type="AlphaFoldDB" id="A0A970B6D7"/>
<evidence type="ECO:0000259" key="8">
    <source>
        <dbReference type="SMART" id="SM01005"/>
    </source>
</evidence>
<dbReference type="InterPro" id="IPR009006">
    <property type="entry name" value="Ala_racemase/Decarboxylase_C"/>
</dbReference>
<feature type="binding site" evidence="5 7">
    <location>
        <position position="304"/>
    </location>
    <ligand>
        <name>substrate</name>
    </ligand>
</feature>
<sequence>MIPRVTATVDLAAIQHNLHVVRGLAPRSRIMAAVKADAYGHGAVPVARALEAAGVDALAVACLEEAMELRQSHVIAPIALLEGVISSEEAALAVYERLQIVVHDHWQLALLEALPASAQLSLWFKLDSGMHRLGFPLADVPRLAETLRRHPNWKLEGWMTHLACADEPDSDVTPAQIARFDAALAQTTGPRSIANSAGIIAWPQARRDWVRPGLAIYGCSPLATHSAASLGLRPAMTLESRLIAVREFDAGEKIGYGGTYVCPQRMPIGVVAIGYADGIHRAFANGTPVIVNGRRVPLAGRVSMDMITVDLRGAPDARVGDAARLWGADLPAEEVAGHAGTLAYELFCGLTQRVHFRHLPAPAAALRSVNRGV</sequence>
<organism evidence="9 10">
    <name type="scientific">Solimonas marina</name>
    <dbReference type="NCBI Taxonomy" id="2714601"/>
    <lineage>
        <taxon>Bacteria</taxon>
        <taxon>Pseudomonadati</taxon>
        <taxon>Pseudomonadota</taxon>
        <taxon>Gammaproteobacteria</taxon>
        <taxon>Nevskiales</taxon>
        <taxon>Nevskiaceae</taxon>
        <taxon>Solimonas</taxon>
    </lineage>
</organism>
<evidence type="ECO:0000313" key="9">
    <source>
        <dbReference type="EMBL" id="NKF22520.1"/>
    </source>
</evidence>
<evidence type="ECO:0000256" key="1">
    <source>
        <dbReference type="ARBA" id="ARBA00000316"/>
    </source>
</evidence>
<dbReference type="Proteomes" id="UP000653472">
    <property type="component" value="Unassembled WGS sequence"/>
</dbReference>
<dbReference type="SUPFAM" id="SSF51419">
    <property type="entry name" value="PLP-binding barrel"/>
    <property type="match status" value="1"/>
</dbReference>
<dbReference type="Pfam" id="PF00842">
    <property type="entry name" value="Ala_racemase_C"/>
    <property type="match status" value="1"/>
</dbReference>
<dbReference type="InterPro" id="IPR001608">
    <property type="entry name" value="Ala_racemase_N"/>
</dbReference>
<keyword evidence="10" id="KW-1185">Reference proteome</keyword>
<dbReference type="EC" id="5.1.1.1" evidence="5"/>
<feature type="binding site" evidence="5 7">
    <location>
        <position position="132"/>
    </location>
    <ligand>
        <name>substrate</name>
    </ligand>
</feature>
<protein>
    <recommendedName>
        <fullName evidence="5">Alanine racemase</fullName>
        <ecNumber evidence="5">5.1.1.1</ecNumber>
    </recommendedName>
</protein>
<dbReference type="HAMAP" id="MF_01201">
    <property type="entry name" value="Ala_racemase"/>
    <property type="match status" value="1"/>
</dbReference>
<keyword evidence="3 5" id="KW-0663">Pyridoxal phosphate</keyword>
<dbReference type="Pfam" id="PF01168">
    <property type="entry name" value="Ala_racemase_N"/>
    <property type="match status" value="1"/>
</dbReference>
<evidence type="ECO:0000256" key="6">
    <source>
        <dbReference type="PIRSR" id="PIRSR600821-50"/>
    </source>
</evidence>
<dbReference type="CDD" id="cd06827">
    <property type="entry name" value="PLPDE_III_AR_proteobact"/>
    <property type="match status" value="1"/>
</dbReference>
<accession>A0A970B6D7</accession>
<dbReference type="SMART" id="SM01005">
    <property type="entry name" value="Ala_racemase_C"/>
    <property type="match status" value="1"/>
</dbReference>
<keyword evidence="4 5" id="KW-0413">Isomerase</keyword>
<dbReference type="FunFam" id="3.20.20.10:FF:000002">
    <property type="entry name" value="Alanine racemase"/>
    <property type="match status" value="1"/>
</dbReference>
<dbReference type="GO" id="GO:0008784">
    <property type="term" value="F:alanine racemase activity"/>
    <property type="evidence" value="ECO:0007669"/>
    <property type="project" value="UniProtKB-UniRule"/>
</dbReference>
<dbReference type="InterPro" id="IPR029066">
    <property type="entry name" value="PLP-binding_barrel"/>
</dbReference>
<dbReference type="PRINTS" id="PR00992">
    <property type="entry name" value="ALARACEMASE"/>
</dbReference>
<evidence type="ECO:0000256" key="5">
    <source>
        <dbReference type="HAMAP-Rule" id="MF_01201"/>
    </source>
</evidence>
<feature type="active site" description="Proton acceptor; specific for D-alanine" evidence="5">
    <location>
        <position position="35"/>
    </location>
</feature>
<dbReference type="InterPro" id="IPR011079">
    <property type="entry name" value="Ala_racemase_C"/>
</dbReference>
<dbReference type="InterPro" id="IPR020622">
    <property type="entry name" value="Ala_racemase_pyridoxalP-BS"/>
</dbReference>
<dbReference type="Gene3D" id="2.40.37.10">
    <property type="entry name" value="Lyase, Ornithine Decarboxylase, Chain A, domain 1"/>
    <property type="match status" value="1"/>
</dbReference>
<comment type="catalytic activity">
    <reaction evidence="1 5">
        <text>L-alanine = D-alanine</text>
        <dbReference type="Rhea" id="RHEA:20249"/>
        <dbReference type="ChEBI" id="CHEBI:57416"/>
        <dbReference type="ChEBI" id="CHEBI:57972"/>
        <dbReference type="EC" id="5.1.1.1"/>
    </reaction>
</comment>
<name>A0A970B6D7_9GAMM</name>
<proteinExistence type="inferred from homology"/>
<dbReference type="GO" id="GO:0030170">
    <property type="term" value="F:pyridoxal phosphate binding"/>
    <property type="evidence" value="ECO:0007669"/>
    <property type="project" value="UniProtKB-UniRule"/>
</dbReference>
<comment type="caution">
    <text evidence="9">The sequence shown here is derived from an EMBL/GenBank/DDBJ whole genome shotgun (WGS) entry which is preliminary data.</text>
</comment>
<comment type="function">
    <text evidence="5">Catalyzes the interconversion of L-alanine and D-alanine. May also act on other amino acids.</text>
</comment>